<evidence type="ECO:0000313" key="1">
    <source>
        <dbReference type="EMBL" id="SFO57612.1"/>
    </source>
</evidence>
<accession>A0A1I5IAM2</accession>
<dbReference type="PANTHER" id="PTHR34309:SF1">
    <property type="entry name" value="PROTEIN GLCG"/>
    <property type="match status" value="1"/>
</dbReference>
<dbReference type="Gene3D" id="3.30.450.150">
    <property type="entry name" value="Haem-degrading domain"/>
    <property type="match status" value="1"/>
</dbReference>
<evidence type="ECO:0000313" key="2">
    <source>
        <dbReference type="Proteomes" id="UP000199614"/>
    </source>
</evidence>
<organism evidence="1 2">
    <name type="scientific">Pseudonocardia ammonioxydans</name>
    <dbReference type="NCBI Taxonomy" id="260086"/>
    <lineage>
        <taxon>Bacteria</taxon>
        <taxon>Bacillati</taxon>
        <taxon>Actinomycetota</taxon>
        <taxon>Actinomycetes</taxon>
        <taxon>Pseudonocardiales</taxon>
        <taxon>Pseudonocardiaceae</taxon>
        <taxon>Pseudonocardia</taxon>
    </lineage>
</organism>
<reference evidence="1 2" key="1">
    <citation type="submission" date="2016-10" db="EMBL/GenBank/DDBJ databases">
        <authorList>
            <person name="de Groot N.N."/>
        </authorList>
    </citation>
    <scope>NUCLEOTIDE SEQUENCE [LARGE SCALE GENOMIC DNA]</scope>
    <source>
        <strain evidence="1 2">CGMCC 4.1877</strain>
    </source>
</reference>
<dbReference type="InterPro" id="IPR052517">
    <property type="entry name" value="GlcG_carb_metab_protein"/>
</dbReference>
<dbReference type="EMBL" id="FOUY01000094">
    <property type="protein sequence ID" value="SFO57612.1"/>
    <property type="molecule type" value="Genomic_DNA"/>
</dbReference>
<gene>
    <name evidence="1" type="ORF">SAMN05216207_10946</name>
</gene>
<dbReference type="STRING" id="260086.SAMN05216207_10946"/>
<proteinExistence type="predicted"/>
<name>A0A1I5IAM2_PSUAM</name>
<dbReference type="PANTHER" id="PTHR34309">
    <property type="entry name" value="SLR1406 PROTEIN"/>
    <property type="match status" value="1"/>
</dbReference>
<sequence>MRTIESVGLADARRVIAAGEAEADRQGQPMNIAVVDAGGSLVAHIRQDGGWMGSVDIAINKAFTARAFDLPTADLADNAQPGQQFYGIQESNHGRVMVFAGGIPLSTPDGGVIGAVGVSGGTGEQDAAVAKVAAAAL</sequence>
<dbReference type="SUPFAM" id="SSF143744">
    <property type="entry name" value="GlcG-like"/>
    <property type="match status" value="1"/>
</dbReference>
<protein>
    <submittedName>
        <fullName evidence="1">Uncharacterized conserved protein GlcG, DUF336 family</fullName>
    </submittedName>
</protein>
<dbReference type="RefSeq" id="WP_093357199.1">
    <property type="nucleotide sequence ID" value="NZ_FOUY01000094.1"/>
</dbReference>
<dbReference type="InterPro" id="IPR038084">
    <property type="entry name" value="PduO/GlcC-like_sf"/>
</dbReference>
<dbReference type="Proteomes" id="UP000199614">
    <property type="component" value="Unassembled WGS sequence"/>
</dbReference>
<dbReference type="AlphaFoldDB" id="A0A1I5IAM2"/>
<dbReference type="Pfam" id="PF03928">
    <property type="entry name" value="HbpS-like"/>
    <property type="match status" value="1"/>
</dbReference>
<dbReference type="OrthoDB" id="9778896at2"/>
<dbReference type="InterPro" id="IPR005624">
    <property type="entry name" value="PduO/GlcC-like"/>
</dbReference>
<keyword evidence="2" id="KW-1185">Reference proteome</keyword>